<keyword evidence="3" id="KW-1185">Reference proteome</keyword>
<sequence length="504" mass="58511">MMISFSPPSIISQTENRLPQTLQRPIQRQGQIRPQKQTMQQNPLPNFGLRNTSPFKANVLSNNPLANQLSQRTGSGVVILESGIGQLPTLHQVQRQQQTQQTHIPQNNQLPHQFQQHEHTIRPSTISQNQSTSNVDSIIPPGFETVAEQREQQIQKQLQDYQLQQHQSQQQNQQNRQFVQPSLSQNINPDLSKLSQTFNKSLNVNRGQTLHQIQRQHQTHIPQNNQLPQQFQQHERQTLQQQIPHLQEFNRQYLQQKQYQPHHQSQQPQQNQSKNSVGKSYFNWLTKQNSSLEEINKNNDNNQQEKIIIDLTSDTDNEEENNQNIELLTNKQKIFNIEKNQKTMENINDQLKNNEDINQMKNNKQNEIVSDGKIANILIENFAGDIHSSNKQKQPLEGTSGIFGIQLDDQLNDEERQASENLIFFHHSDVSTDQNKDEELRKRKGKSKILSENEEPKEFEIEEEEFLGPINFSGHLQEINELEKGIAASIEQFINDKEKVVVIN</sequence>
<evidence type="ECO:0000313" key="3">
    <source>
        <dbReference type="Proteomes" id="UP000095281"/>
    </source>
</evidence>
<evidence type="ECO:0000313" key="4">
    <source>
        <dbReference type="WBParaSite" id="MhA1_Contig2281.frz3.gene3"/>
    </source>
</evidence>
<feature type="compositionally biased region" description="Polar residues" evidence="2">
    <location>
        <begin position="122"/>
        <end position="136"/>
    </location>
</feature>
<protein>
    <submittedName>
        <fullName evidence="4">GLTSCR1 domain-containing protein</fullName>
    </submittedName>
</protein>
<feature type="region of interest" description="Disordered" evidence="2">
    <location>
        <begin position="113"/>
        <end position="139"/>
    </location>
</feature>
<dbReference type="Proteomes" id="UP000095281">
    <property type="component" value="Unplaced"/>
</dbReference>
<proteinExistence type="predicted"/>
<feature type="region of interest" description="Disordered" evidence="2">
    <location>
        <begin position="429"/>
        <end position="458"/>
    </location>
</feature>
<evidence type="ECO:0000256" key="1">
    <source>
        <dbReference type="SAM" id="Coils"/>
    </source>
</evidence>
<dbReference type="AlphaFoldDB" id="A0A1I8BHK9"/>
<feature type="region of interest" description="Disordered" evidence="2">
    <location>
        <begin position="157"/>
        <end position="178"/>
    </location>
</feature>
<feature type="compositionally biased region" description="Low complexity" evidence="2">
    <location>
        <begin position="256"/>
        <end position="275"/>
    </location>
</feature>
<dbReference type="WBParaSite" id="MhA1_Contig2281.frz3.gene3">
    <property type="protein sequence ID" value="MhA1_Contig2281.frz3.gene3"/>
    <property type="gene ID" value="MhA1_Contig2281.frz3.gene3"/>
</dbReference>
<organism evidence="3 4">
    <name type="scientific">Meloidogyne hapla</name>
    <name type="common">Root-knot nematode worm</name>
    <dbReference type="NCBI Taxonomy" id="6305"/>
    <lineage>
        <taxon>Eukaryota</taxon>
        <taxon>Metazoa</taxon>
        <taxon>Ecdysozoa</taxon>
        <taxon>Nematoda</taxon>
        <taxon>Chromadorea</taxon>
        <taxon>Rhabditida</taxon>
        <taxon>Tylenchina</taxon>
        <taxon>Tylenchomorpha</taxon>
        <taxon>Tylenchoidea</taxon>
        <taxon>Meloidogynidae</taxon>
        <taxon>Meloidogyninae</taxon>
        <taxon>Meloidogyne</taxon>
    </lineage>
</organism>
<accession>A0A1I8BHK9</accession>
<dbReference type="OMA" id="EADEMNN"/>
<reference evidence="4" key="1">
    <citation type="submission" date="2016-11" db="UniProtKB">
        <authorList>
            <consortium name="WormBaseParasite"/>
        </authorList>
    </citation>
    <scope>IDENTIFICATION</scope>
</reference>
<feature type="compositionally biased region" description="Basic and acidic residues" evidence="2">
    <location>
        <begin position="449"/>
        <end position="458"/>
    </location>
</feature>
<keyword evidence="1" id="KW-0175">Coiled coil</keyword>
<feature type="region of interest" description="Disordered" evidence="2">
    <location>
        <begin position="256"/>
        <end position="276"/>
    </location>
</feature>
<name>A0A1I8BHK9_MELHA</name>
<evidence type="ECO:0000256" key="2">
    <source>
        <dbReference type="SAM" id="MobiDB-lite"/>
    </source>
</evidence>
<feature type="compositionally biased region" description="Basic and acidic residues" evidence="2">
    <location>
        <begin position="429"/>
        <end position="441"/>
    </location>
</feature>
<feature type="coiled-coil region" evidence="1">
    <location>
        <begin position="334"/>
        <end position="367"/>
    </location>
</feature>